<dbReference type="GO" id="GO:0031593">
    <property type="term" value="F:polyubiquitin modification-dependent protein binding"/>
    <property type="evidence" value="ECO:0007669"/>
    <property type="project" value="TreeGrafter"/>
</dbReference>
<reference evidence="3" key="1">
    <citation type="submission" date="2022-05" db="EMBL/GenBank/DDBJ databases">
        <title>The Musa troglodytarum L. genome provides insights into the mechanism of non-climacteric behaviour and enrichment of carotenoids.</title>
        <authorList>
            <person name="Wang J."/>
        </authorList>
    </citation>
    <scope>NUCLEOTIDE SEQUENCE</scope>
    <source>
        <tissue evidence="3">Leaf</tissue>
    </source>
</reference>
<dbReference type="Proteomes" id="UP001055439">
    <property type="component" value="Chromosome 7"/>
</dbReference>
<dbReference type="GO" id="GO:0005829">
    <property type="term" value="C:cytosol"/>
    <property type="evidence" value="ECO:0007669"/>
    <property type="project" value="TreeGrafter"/>
</dbReference>
<name>A0A9E7GV37_9LILI</name>
<feature type="domain" description="Ubiquitin-like" evidence="1">
    <location>
        <begin position="180"/>
        <end position="261"/>
    </location>
</feature>
<dbReference type="PRINTS" id="PR00348">
    <property type="entry name" value="UBIQUITIN"/>
</dbReference>
<dbReference type="InterPro" id="IPR036877">
    <property type="entry name" value="SUI1_dom_sf"/>
</dbReference>
<dbReference type="SMART" id="SM00213">
    <property type="entry name" value="UBQ"/>
    <property type="match status" value="3"/>
</dbReference>
<dbReference type="Gene3D" id="3.10.20.90">
    <property type="entry name" value="Phosphatidylinositol 3-kinase Catalytic Subunit, Chain A, domain 1"/>
    <property type="match status" value="3"/>
</dbReference>
<dbReference type="InterPro" id="IPR019956">
    <property type="entry name" value="Ubiquitin_dom"/>
</dbReference>
<gene>
    <name evidence="3" type="ORF">MUK42_10886</name>
</gene>
<dbReference type="GO" id="GO:0043130">
    <property type="term" value="F:ubiquitin binding"/>
    <property type="evidence" value="ECO:0007669"/>
    <property type="project" value="TreeGrafter"/>
</dbReference>
<dbReference type="SUPFAM" id="SSF55159">
    <property type="entry name" value="eIF1-like"/>
    <property type="match status" value="1"/>
</dbReference>
<dbReference type="Gene3D" id="3.30.780.10">
    <property type="entry name" value="SUI1-like domain"/>
    <property type="match status" value="1"/>
</dbReference>
<feature type="domain" description="Ubiquitin-like" evidence="1">
    <location>
        <begin position="89"/>
        <end position="161"/>
    </location>
</feature>
<accession>A0A9E7GV37</accession>
<protein>
    <submittedName>
        <fullName evidence="3">UBQ</fullName>
    </submittedName>
</protein>
<sequence length="341" mass="38029">MDVFFETSNGKHFSIEIGFFDTVLEIKEKVHKYEGFPVSTQKLVFNGQELEDDRDTEHYDILQNSRIHLALADQDSAPPPAKLDAHPRVSVVVNVTVSKRQVTLDADATDTVGQLKARIHDLEGIPTSRFVLFHGGAELQDHQTLADCGVADDPEVSLVVRPFPPSPPSSSAPLQGSKKLRLMVLPKCGTKKVPVDVNASDNVSELRKELQRLYGVFNFHLPTDGYFFIYKQNVMDEDKSFRWHDVKQGDTIEIFNGSVTGGSSQEFMSDLNSQLPSAFDPFAEAIVDDSGGLKKEFSYNKILKDLKKELYRNGTVVQDPELGQVIQLQADQQKSVSSFLV</sequence>
<dbReference type="InterPro" id="IPR000626">
    <property type="entry name" value="Ubiquitin-like_dom"/>
</dbReference>
<evidence type="ECO:0000259" key="2">
    <source>
        <dbReference type="PROSITE" id="PS50296"/>
    </source>
</evidence>
<dbReference type="CDD" id="cd17039">
    <property type="entry name" value="Ubl_ubiquitin_like"/>
    <property type="match status" value="1"/>
</dbReference>
<dbReference type="Pfam" id="PF01253">
    <property type="entry name" value="SUI1"/>
    <property type="match status" value="1"/>
</dbReference>
<dbReference type="GO" id="GO:0043161">
    <property type="term" value="P:proteasome-mediated ubiquitin-dependent protein catabolic process"/>
    <property type="evidence" value="ECO:0007669"/>
    <property type="project" value="TreeGrafter"/>
</dbReference>
<dbReference type="AlphaFoldDB" id="A0A9E7GV37"/>
<dbReference type="InterPro" id="IPR001950">
    <property type="entry name" value="SUI1"/>
</dbReference>
<dbReference type="PROSITE" id="PS50296">
    <property type="entry name" value="SUI1"/>
    <property type="match status" value="1"/>
</dbReference>
<evidence type="ECO:0000313" key="4">
    <source>
        <dbReference type="Proteomes" id="UP001055439"/>
    </source>
</evidence>
<dbReference type="Pfam" id="PF00240">
    <property type="entry name" value="ubiquitin"/>
    <property type="match status" value="3"/>
</dbReference>
<proteinExistence type="predicted"/>
<organism evidence="3 4">
    <name type="scientific">Musa troglodytarum</name>
    <name type="common">fe'i banana</name>
    <dbReference type="NCBI Taxonomy" id="320322"/>
    <lineage>
        <taxon>Eukaryota</taxon>
        <taxon>Viridiplantae</taxon>
        <taxon>Streptophyta</taxon>
        <taxon>Embryophyta</taxon>
        <taxon>Tracheophyta</taxon>
        <taxon>Spermatophyta</taxon>
        <taxon>Magnoliopsida</taxon>
        <taxon>Liliopsida</taxon>
        <taxon>Zingiberales</taxon>
        <taxon>Musaceae</taxon>
        <taxon>Musa</taxon>
    </lineage>
</organism>
<dbReference type="OrthoDB" id="419317at2759"/>
<dbReference type="GO" id="GO:0003743">
    <property type="term" value="F:translation initiation factor activity"/>
    <property type="evidence" value="ECO:0007669"/>
    <property type="project" value="InterPro"/>
</dbReference>
<keyword evidence="4" id="KW-1185">Reference proteome</keyword>
<dbReference type="SUPFAM" id="SSF54236">
    <property type="entry name" value="Ubiquitin-like"/>
    <property type="match status" value="3"/>
</dbReference>
<dbReference type="InterPro" id="IPR029071">
    <property type="entry name" value="Ubiquitin-like_domsf"/>
</dbReference>
<dbReference type="GO" id="GO:0005654">
    <property type="term" value="C:nucleoplasm"/>
    <property type="evidence" value="ECO:0007669"/>
    <property type="project" value="TreeGrafter"/>
</dbReference>
<dbReference type="PROSITE" id="PS50053">
    <property type="entry name" value="UBIQUITIN_2"/>
    <property type="match status" value="3"/>
</dbReference>
<feature type="domain" description="SUI1" evidence="2">
    <location>
        <begin position="292"/>
        <end position="341"/>
    </location>
</feature>
<dbReference type="PANTHER" id="PTHR10621:SF38">
    <property type="entry name" value="UBIQUITIN DOMAIN-CONTAINING PROTEIN 7SL RNA1-RELATED"/>
    <property type="match status" value="1"/>
</dbReference>
<feature type="domain" description="Ubiquitin-like" evidence="1">
    <location>
        <begin position="1"/>
        <end position="76"/>
    </location>
</feature>
<evidence type="ECO:0000313" key="3">
    <source>
        <dbReference type="EMBL" id="URE21450.1"/>
    </source>
</evidence>
<dbReference type="PANTHER" id="PTHR10621">
    <property type="entry name" value="UV EXCISION REPAIR PROTEIN RAD23"/>
    <property type="match status" value="1"/>
</dbReference>
<dbReference type="EMBL" id="CP097509">
    <property type="protein sequence ID" value="URE21450.1"/>
    <property type="molecule type" value="Genomic_DNA"/>
</dbReference>
<dbReference type="GO" id="GO:0070628">
    <property type="term" value="F:proteasome binding"/>
    <property type="evidence" value="ECO:0007669"/>
    <property type="project" value="TreeGrafter"/>
</dbReference>
<evidence type="ECO:0000259" key="1">
    <source>
        <dbReference type="PROSITE" id="PS50053"/>
    </source>
</evidence>